<organism evidence="1 2">
    <name type="scientific">Carboxylicivirga linearis</name>
    <dbReference type="NCBI Taxonomy" id="1628157"/>
    <lineage>
        <taxon>Bacteria</taxon>
        <taxon>Pseudomonadati</taxon>
        <taxon>Bacteroidota</taxon>
        <taxon>Bacteroidia</taxon>
        <taxon>Marinilabiliales</taxon>
        <taxon>Marinilabiliaceae</taxon>
        <taxon>Carboxylicivirga</taxon>
    </lineage>
</organism>
<accession>A0ABS5K4P8</accession>
<dbReference type="EMBL" id="JAGUCO010000095">
    <property type="protein sequence ID" value="MBS2101321.1"/>
    <property type="molecule type" value="Genomic_DNA"/>
</dbReference>
<feature type="non-terminal residue" evidence="1">
    <location>
        <position position="1"/>
    </location>
</feature>
<reference evidence="1 2" key="1">
    <citation type="journal article" date="2015" name="Int. J. Syst. Evol. Microbiol.">
        <title>Carboxylicivirga linearis sp. nov., isolated from a sea cucumber culture pond.</title>
        <authorList>
            <person name="Wang F.Q."/>
            <person name="Zhou Y.X."/>
            <person name="Lin X.Z."/>
            <person name="Chen G.J."/>
            <person name="Du Z.J."/>
        </authorList>
    </citation>
    <scope>NUCLEOTIDE SEQUENCE [LARGE SCALE GENOMIC DNA]</scope>
    <source>
        <strain evidence="1 2">FB218</strain>
    </source>
</reference>
<dbReference type="Proteomes" id="UP000708576">
    <property type="component" value="Unassembled WGS sequence"/>
</dbReference>
<evidence type="ECO:0008006" key="3">
    <source>
        <dbReference type="Google" id="ProtNLM"/>
    </source>
</evidence>
<name>A0ABS5K4P8_9BACT</name>
<sequence length="172" mass="20362">MKDKAVIDSQYLLKKYRSRLKDFVLTSDDFYSLLKDCGQHIFLSNNAENLNQIIKTIGSNKFTISELKMAVNELDLHQINSFEEKNINPSKDQASVIEKAVKAHLNFLLDKAEEKVLHQNSSEFYVSKRNYFARVKNQFIWELLNEIGKREVDPKNKLKNDQKRKKHRKRRF</sequence>
<evidence type="ECO:0000313" key="1">
    <source>
        <dbReference type="EMBL" id="MBS2101321.1"/>
    </source>
</evidence>
<evidence type="ECO:0000313" key="2">
    <source>
        <dbReference type="Proteomes" id="UP000708576"/>
    </source>
</evidence>
<proteinExistence type="predicted"/>
<dbReference type="RefSeq" id="WP_212220875.1">
    <property type="nucleotide sequence ID" value="NZ_JAGUCO010000095.1"/>
</dbReference>
<protein>
    <recommendedName>
        <fullName evidence="3">PIN domain-containing protein</fullName>
    </recommendedName>
</protein>
<comment type="caution">
    <text evidence="1">The sequence shown here is derived from an EMBL/GenBank/DDBJ whole genome shotgun (WGS) entry which is preliminary data.</text>
</comment>
<gene>
    <name evidence="1" type="ORF">KEM10_23775</name>
</gene>
<keyword evidence="2" id="KW-1185">Reference proteome</keyword>